<proteinExistence type="inferred from homology"/>
<evidence type="ECO:0000256" key="9">
    <source>
        <dbReference type="SAM" id="MobiDB-lite"/>
    </source>
</evidence>
<comment type="function">
    <text evidence="2">Catalyzes the hydrolysis of 5-hydroxyisourate (HIU) to 2-oxo-4-hydroxy-4-carboxy-5-ureidoimidazoline (OHCU).</text>
</comment>
<comment type="subunit">
    <text evidence="4 8">Homotetramer.</text>
</comment>
<evidence type="ECO:0000256" key="7">
    <source>
        <dbReference type="PIRSR" id="PIRSR600895-51"/>
    </source>
</evidence>
<organism evidence="11 12">
    <name type="scientific">Nocardioides panaciterrulae</name>
    <dbReference type="NCBI Taxonomy" id="661492"/>
    <lineage>
        <taxon>Bacteria</taxon>
        <taxon>Bacillati</taxon>
        <taxon>Actinomycetota</taxon>
        <taxon>Actinomycetes</taxon>
        <taxon>Propionibacteriales</taxon>
        <taxon>Nocardioidaceae</taxon>
        <taxon>Nocardioides</taxon>
    </lineage>
</organism>
<evidence type="ECO:0000259" key="10">
    <source>
        <dbReference type="Pfam" id="PF00576"/>
    </source>
</evidence>
<dbReference type="PANTHER" id="PTHR10395">
    <property type="entry name" value="URICASE AND TRANSTHYRETIN-RELATED"/>
    <property type="match status" value="1"/>
</dbReference>
<evidence type="ECO:0000256" key="6">
    <source>
        <dbReference type="ARBA" id="ARBA00022801"/>
    </source>
</evidence>
<evidence type="ECO:0000256" key="3">
    <source>
        <dbReference type="ARBA" id="ARBA00009850"/>
    </source>
</evidence>
<dbReference type="NCBIfam" id="TIGR02962">
    <property type="entry name" value="hdxy_isourate"/>
    <property type="match status" value="1"/>
</dbReference>
<keyword evidence="6 8" id="KW-0378">Hydrolase</keyword>
<feature type="compositionally biased region" description="Basic and acidic residues" evidence="9">
    <location>
        <begin position="53"/>
        <end position="64"/>
    </location>
</feature>
<dbReference type="SUPFAM" id="SSF49472">
    <property type="entry name" value="Transthyretin (synonym: prealbumin)"/>
    <property type="match status" value="1"/>
</dbReference>
<dbReference type="InterPro" id="IPR036817">
    <property type="entry name" value="Transthyretin/HIU_hydrolase_sf"/>
</dbReference>
<comment type="similarity">
    <text evidence="3 8">Belongs to the transthyretin family. 5-hydroxyisourate hydrolase subfamily.</text>
</comment>
<feature type="region of interest" description="Disordered" evidence="9">
    <location>
        <begin position="27"/>
        <end position="64"/>
    </location>
</feature>
<dbReference type="Pfam" id="PF00576">
    <property type="entry name" value="Transthyretin"/>
    <property type="match status" value="1"/>
</dbReference>
<dbReference type="InterPro" id="IPR014306">
    <property type="entry name" value="Hydroxyisourate_hydrolase"/>
</dbReference>
<dbReference type="Proteomes" id="UP000535511">
    <property type="component" value="Unassembled WGS sequence"/>
</dbReference>
<reference evidence="11 12" key="1">
    <citation type="submission" date="2020-07" db="EMBL/GenBank/DDBJ databases">
        <title>Sequencing the genomes of 1000 actinobacteria strains.</title>
        <authorList>
            <person name="Klenk H.-P."/>
        </authorList>
    </citation>
    <scope>NUCLEOTIDE SEQUENCE [LARGE SCALE GENOMIC DNA]</scope>
    <source>
        <strain evidence="11 12">DSM 21350</strain>
    </source>
</reference>
<feature type="compositionally biased region" description="Polar residues" evidence="9">
    <location>
        <begin position="30"/>
        <end position="52"/>
    </location>
</feature>
<evidence type="ECO:0000313" key="12">
    <source>
        <dbReference type="Proteomes" id="UP000535511"/>
    </source>
</evidence>
<keyword evidence="12" id="KW-1185">Reference proteome</keyword>
<sequence>MSAITTHVLDTALGRPAAGVRVRLERLAGPTSQTDPETTGHPTQVLAESTTDADGRVRELGPDRAEPGTYRLVFDVAAYAAATGQACFFPEVSLTFALTDPSTHHHVPLLLSPFAYSTYRGS</sequence>
<keyword evidence="5 8" id="KW-0659">Purine metabolism</keyword>
<evidence type="ECO:0000256" key="4">
    <source>
        <dbReference type="ARBA" id="ARBA00011881"/>
    </source>
</evidence>
<evidence type="ECO:0000313" key="11">
    <source>
        <dbReference type="EMBL" id="NYD40563.1"/>
    </source>
</evidence>
<dbReference type="CDD" id="cd05822">
    <property type="entry name" value="TLP_HIUase"/>
    <property type="match status" value="1"/>
</dbReference>
<dbReference type="PRINTS" id="PR00189">
    <property type="entry name" value="TRNSTHYRETIN"/>
</dbReference>
<feature type="binding site" evidence="7">
    <location>
        <position position="56"/>
    </location>
    <ligand>
        <name>substrate</name>
    </ligand>
</feature>
<evidence type="ECO:0000256" key="8">
    <source>
        <dbReference type="RuleBase" id="RU361270"/>
    </source>
</evidence>
<comment type="catalytic activity">
    <reaction evidence="1 8">
        <text>5-hydroxyisourate + H2O = 5-hydroxy-2-oxo-4-ureido-2,5-dihydro-1H-imidazole-5-carboxylate + H(+)</text>
        <dbReference type="Rhea" id="RHEA:23736"/>
        <dbReference type="ChEBI" id="CHEBI:15377"/>
        <dbReference type="ChEBI" id="CHEBI:15378"/>
        <dbReference type="ChEBI" id="CHEBI:18072"/>
        <dbReference type="ChEBI" id="CHEBI:58639"/>
        <dbReference type="EC" id="3.5.2.17"/>
    </reaction>
</comment>
<name>A0A7Y9E3I4_9ACTN</name>
<dbReference type="AlphaFoldDB" id="A0A7Y9E3I4"/>
<dbReference type="RefSeq" id="WP_179662433.1">
    <property type="nucleotide sequence ID" value="NZ_JACCBG010000001.1"/>
</dbReference>
<dbReference type="GO" id="GO:0006144">
    <property type="term" value="P:purine nucleobase metabolic process"/>
    <property type="evidence" value="ECO:0007669"/>
    <property type="project" value="UniProtKB-KW"/>
</dbReference>
<dbReference type="InterPro" id="IPR023418">
    <property type="entry name" value="Thyroxine_BS"/>
</dbReference>
<feature type="domain" description="Transthyretin/hydroxyisourate hydrolase" evidence="10">
    <location>
        <begin position="4"/>
        <end position="121"/>
    </location>
</feature>
<comment type="caution">
    <text evidence="11">The sequence shown here is derived from an EMBL/GenBank/DDBJ whole genome shotgun (WGS) entry which is preliminary data.</text>
</comment>
<dbReference type="PROSITE" id="PS00768">
    <property type="entry name" value="TRANSTHYRETIN_1"/>
    <property type="match status" value="1"/>
</dbReference>
<dbReference type="EMBL" id="JACCBG010000001">
    <property type="protein sequence ID" value="NYD40563.1"/>
    <property type="molecule type" value="Genomic_DNA"/>
</dbReference>
<dbReference type="GO" id="GO:0033971">
    <property type="term" value="F:hydroxyisourate hydrolase activity"/>
    <property type="evidence" value="ECO:0007669"/>
    <property type="project" value="UniProtKB-EC"/>
</dbReference>
<dbReference type="PANTHER" id="PTHR10395:SF7">
    <property type="entry name" value="5-HYDROXYISOURATE HYDROLASE"/>
    <property type="match status" value="1"/>
</dbReference>
<dbReference type="InterPro" id="IPR000895">
    <property type="entry name" value="Transthyretin/HIU_hydrolase"/>
</dbReference>
<evidence type="ECO:0000256" key="2">
    <source>
        <dbReference type="ARBA" id="ARBA00002704"/>
    </source>
</evidence>
<evidence type="ECO:0000256" key="1">
    <source>
        <dbReference type="ARBA" id="ARBA00001043"/>
    </source>
</evidence>
<dbReference type="InterPro" id="IPR023416">
    <property type="entry name" value="Transthyretin/HIU_hydrolase_d"/>
</dbReference>
<feature type="binding site" evidence="7">
    <location>
        <position position="119"/>
    </location>
    <ligand>
        <name>substrate</name>
    </ligand>
</feature>
<dbReference type="Gene3D" id="2.60.40.180">
    <property type="entry name" value="Transthyretin/hydroxyisourate hydrolase domain"/>
    <property type="match status" value="1"/>
</dbReference>
<gene>
    <name evidence="11" type="ORF">BJZ21_000646</name>
</gene>
<evidence type="ECO:0000256" key="5">
    <source>
        <dbReference type="ARBA" id="ARBA00022631"/>
    </source>
</evidence>
<dbReference type="EC" id="3.5.2.17" evidence="8"/>
<accession>A0A7Y9E3I4</accession>
<feature type="binding site" evidence="7">
    <location>
        <position position="7"/>
    </location>
    <ligand>
        <name>substrate</name>
    </ligand>
</feature>
<protein>
    <recommendedName>
        <fullName evidence="8">5-hydroxyisourate hydrolase</fullName>
        <shortName evidence="8">HIU hydrolase</shortName>
        <shortName evidence="8">HIUHase</shortName>
        <ecNumber evidence="8">3.5.2.17</ecNumber>
    </recommendedName>
</protein>